<dbReference type="InterPro" id="IPR050445">
    <property type="entry name" value="Bact_polysacc_biosynth/exp"/>
</dbReference>
<feature type="transmembrane region" description="Helical" evidence="6">
    <location>
        <begin position="37"/>
        <end position="56"/>
    </location>
</feature>
<feature type="domain" description="Polysaccharide chain length determinant N-terminal" evidence="7">
    <location>
        <begin position="27"/>
        <end position="120"/>
    </location>
</feature>
<reference evidence="8 9" key="1">
    <citation type="submission" date="2018-08" db="EMBL/GenBank/DDBJ databases">
        <title>Chitinophaga sp. K20C18050901, a novel bacterium isolated from forest soil.</title>
        <authorList>
            <person name="Wang C."/>
        </authorList>
    </citation>
    <scope>NUCLEOTIDE SEQUENCE [LARGE SCALE GENOMIC DNA]</scope>
    <source>
        <strain evidence="8 9">K20C18050901</strain>
    </source>
</reference>
<comment type="caution">
    <text evidence="8">The sequence shown here is derived from an EMBL/GenBank/DDBJ whole genome shotgun (WGS) entry which is preliminary data.</text>
</comment>
<evidence type="ECO:0000256" key="2">
    <source>
        <dbReference type="ARBA" id="ARBA00022475"/>
    </source>
</evidence>
<evidence type="ECO:0000256" key="4">
    <source>
        <dbReference type="ARBA" id="ARBA00022989"/>
    </source>
</evidence>
<dbReference type="InterPro" id="IPR003856">
    <property type="entry name" value="LPS_length_determ_N"/>
</dbReference>
<dbReference type="PANTHER" id="PTHR32309">
    <property type="entry name" value="TYROSINE-PROTEIN KINASE"/>
    <property type="match status" value="1"/>
</dbReference>
<proteinExistence type="predicted"/>
<evidence type="ECO:0000256" key="5">
    <source>
        <dbReference type="ARBA" id="ARBA00023136"/>
    </source>
</evidence>
<organism evidence="8 9">
    <name type="scientific">Chitinophaga silvisoli</name>
    <dbReference type="NCBI Taxonomy" id="2291814"/>
    <lineage>
        <taxon>Bacteria</taxon>
        <taxon>Pseudomonadati</taxon>
        <taxon>Bacteroidota</taxon>
        <taxon>Chitinophagia</taxon>
        <taxon>Chitinophagales</taxon>
        <taxon>Chitinophagaceae</taxon>
        <taxon>Chitinophaga</taxon>
    </lineage>
</organism>
<feature type="transmembrane region" description="Helical" evidence="6">
    <location>
        <begin position="339"/>
        <end position="360"/>
    </location>
</feature>
<dbReference type="Proteomes" id="UP000261174">
    <property type="component" value="Unassembled WGS sequence"/>
</dbReference>
<keyword evidence="2" id="KW-1003">Cell membrane</keyword>
<dbReference type="EMBL" id="QTJV01000002">
    <property type="protein sequence ID" value="RFM35845.1"/>
    <property type="molecule type" value="Genomic_DNA"/>
</dbReference>
<name>A0A3E1P6N1_9BACT</name>
<dbReference type="RefSeq" id="WP_116853325.1">
    <property type="nucleotide sequence ID" value="NZ_QTJV01000002.1"/>
</dbReference>
<dbReference type="AlphaFoldDB" id="A0A3E1P6N1"/>
<dbReference type="GO" id="GO:0005886">
    <property type="term" value="C:plasma membrane"/>
    <property type="evidence" value="ECO:0007669"/>
    <property type="project" value="UniProtKB-SubCell"/>
</dbReference>
<evidence type="ECO:0000256" key="1">
    <source>
        <dbReference type="ARBA" id="ARBA00004651"/>
    </source>
</evidence>
<evidence type="ECO:0000313" key="9">
    <source>
        <dbReference type="Proteomes" id="UP000261174"/>
    </source>
</evidence>
<keyword evidence="5 6" id="KW-0472">Membrane</keyword>
<evidence type="ECO:0000256" key="6">
    <source>
        <dbReference type="SAM" id="Phobius"/>
    </source>
</evidence>
<dbReference type="Pfam" id="PF02706">
    <property type="entry name" value="Wzz"/>
    <property type="match status" value="1"/>
</dbReference>
<evidence type="ECO:0000313" key="8">
    <source>
        <dbReference type="EMBL" id="RFM35845.1"/>
    </source>
</evidence>
<evidence type="ECO:0000256" key="3">
    <source>
        <dbReference type="ARBA" id="ARBA00022692"/>
    </source>
</evidence>
<dbReference type="PANTHER" id="PTHR32309:SF31">
    <property type="entry name" value="CAPSULAR EXOPOLYSACCHARIDE FAMILY"/>
    <property type="match status" value="1"/>
</dbReference>
<evidence type="ECO:0000259" key="7">
    <source>
        <dbReference type="Pfam" id="PF02706"/>
    </source>
</evidence>
<dbReference type="OrthoDB" id="745212at2"/>
<gene>
    <name evidence="8" type="ORF">DXN04_10795</name>
</gene>
<comment type="subcellular location">
    <subcellularLocation>
        <location evidence="1">Cell membrane</location>
        <topology evidence="1">Multi-pass membrane protein</topology>
    </subcellularLocation>
</comment>
<keyword evidence="3 6" id="KW-0812">Transmembrane</keyword>
<keyword evidence="9" id="KW-1185">Reference proteome</keyword>
<keyword evidence="4 6" id="KW-1133">Transmembrane helix</keyword>
<protein>
    <submittedName>
        <fullName evidence="8">Lipopolysaccharide biosynthesis protein</fullName>
    </submittedName>
</protein>
<accession>A0A3E1P6N1</accession>
<sequence length="366" mass="40823">MNLPNQLPDNAPKREISLKDLILVIQEWVGYLWKKKLIIILVAVLGAVIGVTVSIFKKPKYTGQLSFVLEESSKSSMLGSYSSIANSLGVDLGGLGGSSSGLFAGDNIMEFLKSRLMVEKALLSPITINGKEISLADYYIDLNEFREQWKKDEQLASLANIHFPVGEDRSKFSLQQDSVLFELYHRISEKDLTVEKPDKKISFIYVTCLSEDQLFAKYFVEELVKEATSFYVTMKTQRSKVNVDKLQAKADSIERLLNQKTYTAAAAKDLNINPAKVQAAVGLEVASRDKTVLQTMYAEVVKNLELSKVSMSQETPIIQIVDTPILPLKKKRFGKMMGIVIGGFLGGFLSVIGLILLKFYKKIMAN</sequence>